<protein>
    <submittedName>
        <fullName evidence="1">Uncharacterized protein</fullName>
    </submittedName>
</protein>
<organism evidence="1 2">
    <name type="scientific">Pseudomonas syringae group genomosp. 3</name>
    <dbReference type="NCBI Taxonomy" id="251701"/>
    <lineage>
        <taxon>Bacteria</taxon>
        <taxon>Pseudomonadati</taxon>
        <taxon>Pseudomonadota</taxon>
        <taxon>Gammaproteobacteria</taxon>
        <taxon>Pseudomonadales</taxon>
        <taxon>Pseudomonadaceae</taxon>
        <taxon>Pseudomonas</taxon>
    </lineage>
</organism>
<proteinExistence type="predicted"/>
<dbReference type="AlphaFoldDB" id="A0ABD6VI00"/>
<gene>
    <name evidence="1" type="ORF">BKM07_03025</name>
</gene>
<comment type="caution">
    <text evidence="1">The sequence shown here is derived from an EMBL/GenBank/DDBJ whole genome shotgun (WGS) entry which is preliminary data.</text>
</comment>
<accession>A0ABD6VI00</accession>
<dbReference type="Proteomes" id="UP000236998">
    <property type="component" value="Unassembled WGS sequence"/>
</dbReference>
<evidence type="ECO:0000313" key="1">
    <source>
        <dbReference type="EMBL" id="POD73093.1"/>
    </source>
</evidence>
<reference evidence="1 2" key="1">
    <citation type="submission" date="2016-10" db="EMBL/GenBank/DDBJ databases">
        <title>Comparative genomics of Pseudomonas syringae.</title>
        <authorList>
            <person name="Hulin M.T."/>
        </authorList>
    </citation>
    <scope>NUCLEOTIDE SEQUENCE [LARGE SCALE GENOMIC DNA]</scope>
    <source>
        <strain evidence="1 2">9643</strain>
    </source>
</reference>
<name>A0ABD6VI00_9PSED</name>
<sequence length="119" mass="13024">MTDAAFSVSPRSIPEASALRTYATPVTTIGLKVHQMLTNPTLDKLQTQRLHGMIKSLSEQHATPDINNLNLKQWLPGNGRFLLRQLEGAKAEMTLAVSACNLKRAISVLGARQLMARMG</sequence>
<dbReference type="EMBL" id="MLET01000001">
    <property type="protein sequence ID" value="POD73093.1"/>
    <property type="molecule type" value="Genomic_DNA"/>
</dbReference>
<evidence type="ECO:0000313" key="2">
    <source>
        <dbReference type="Proteomes" id="UP000236998"/>
    </source>
</evidence>